<dbReference type="PROSITE" id="PS51257">
    <property type="entry name" value="PROKAR_LIPOPROTEIN"/>
    <property type="match status" value="1"/>
</dbReference>
<comment type="caution">
    <text evidence="3">The sequence shown here is derived from an EMBL/GenBank/DDBJ whole genome shotgun (WGS) entry which is preliminary data.</text>
</comment>
<organism evidence="3 4">
    <name type="scientific">Paenibacillus cineris</name>
    <dbReference type="NCBI Taxonomy" id="237530"/>
    <lineage>
        <taxon>Bacteria</taxon>
        <taxon>Bacillati</taxon>
        <taxon>Bacillota</taxon>
        <taxon>Bacilli</taxon>
        <taxon>Bacillales</taxon>
        <taxon>Paenibacillaceae</taxon>
        <taxon>Paenibacillus</taxon>
    </lineage>
</organism>
<feature type="region of interest" description="Disordered" evidence="1">
    <location>
        <begin position="78"/>
        <end position="100"/>
    </location>
</feature>
<reference evidence="3 4" key="1">
    <citation type="submission" date="2021-03" db="EMBL/GenBank/DDBJ databases">
        <title>Antimicrobial resistance genes in bacteria isolated from Japanese honey, and their potential for conferring macrolide and lincosamide resistance in the American foulbrood pathogen Paenibacillus larvae.</title>
        <authorList>
            <person name="Okamoto M."/>
            <person name="Kumagai M."/>
            <person name="Kanamori H."/>
            <person name="Takamatsu D."/>
        </authorList>
    </citation>
    <scope>NUCLEOTIDE SEQUENCE [LARGE SCALE GENOMIC DNA]</scope>
    <source>
        <strain evidence="3 4">J21TS7</strain>
    </source>
</reference>
<feature type="signal peptide" evidence="2">
    <location>
        <begin position="1"/>
        <end position="23"/>
    </location>
</feature>
<dbReference type="Proteomes" id="UP000676601">
    <property type="component" value="Unassembled WGS sequence"/>
</dbReference>
<evidence type="ECO:0000313" key="4">
    <source>
        <dbReference type="Proteomes" id="UP000676601"/>
    </source>
</evidence>
<name>A0ABQ4LM53_9BACL</name>
<protein>
    <recommendedName>
        <fullName evidence="5">Lipoprotein</fullName>
    </recommendedName>
</protein>
<evidence type="ECO:0000313" key="3">
    <source>
        <dbReference type="EMBL" id="GIO57593.1"/>
    </source>
</evidence>
<evidence type="ECO:0000256" key="1">
    <source>
        <dbReference type="SAM" id="MobiDB-lite"/>
    </source>
</evidence>
<accession>A0ABQ4LM53</accession>
<keyword evidence="4" id="KW-1185">Reference proteome</keyword>
<sequence length="130" mass="14283">MKKVLIGLWVITLAMLSGCLSHPSVIQFTGESKTWSASYTITKMNREDHMERFQIRYKGKDPANVGRVKYKFTGTTMGGSGEQKLSGNRDIVSGSGGNGAIPLEDSTIQVTVEWKGHKEEMELSTGASRK</sequence>
<gene>
    <name evidence="3" type="ORF">J21TS7_59110</name>
</gene>
<feature type="chain" id="PRO_5047086494" description="Lipoprotein" evidence="2">
    <location>
        <begin position="24"/>
        <end position="130"/>
    </location>
</feature>
<keyword evidence="2" id="KW-0732">Signal</keyword>
<dbReference type="EMBL" id="BORU01000005">
    <property type="protein sequence ID" value="GIO57593.1"/>
    <property type="molecule type" value="Genomic_DNA"/>
</dbReference>
<evidence type="ECO:0008006" key="5">
    <source>
        <dbReference type="Google" id="ProtNLM"/>
    </source>
</evidence>
<evidence type="ECO:0000256" key="2">
    <source>
        <dbReference type="SAM" id="SignalP"/>
    </source>
</evidence>
<proteinExistence type="predicted"/>
<dbReference type="RefSeq" id="WP_212985804.1">
    <property type="nucleotide sequence ID" value="NZ_BORU01000005.1"/>
</dbReference>